<dbReference type="InterPro" id="IPR003661">
    <property type="entry name" value="HisK_dim/P_dom"/>
</dbReference>
<evidence type="ECO:0000256" key="2">
    <source>
        <dbReference type="ARBA" id="ARBA00012438"/>
    </source>
</evidence>
<dbReference type="PANTHER" id="PTHR45436:SF5">
    <property type="entry name" value="SENSOR HISTIDINE KINASE TRCS"/>
    <property type="match status" value="1"/>
</dbReference>
<dbReference type="PROSITE" id="PS50109">
    <property type="entry name" value="HIS_KIN"/>
    <property type="match status" value="1"/>
</dbReference>
<dbReference type="Gene3D" id="1.10.287.130">
    <property type="match status" value="1"/>
</dbReference>
<accession>A0AAU6WV27</accession>
<keyword evidence="6 10" id="KW-0418">Kinase</keyword>
<dbReference type="AlphaFoldDB" id="A0AAU6WV27"/>
<evidence type="ECO:0000256" key="4">
    <source>
        <dbReference type="ARBA" id="ARBA00022679"/>
    </source>
</evidence>
<evidence type="ECO:0000313" key="11">
    <source>
        <dbReference type="Proteomes" id="UP001463665"/>
    </source>
</evidence>
<dbReference type="GO" id="GO:0000155">
    <property type="term" value="F:phosphorelay sensor kinase activity"/>
    <property type="evidence" value="ECO:0007669"/>
    <property type="project" value="InterPro"/>
</dbReference>
<keyword evidence="7 8" id="KW-1133">Transmembrane helix</keyword>
<dbReference type="EMBL" id="CP154834">
    <property type="protein sequence ID" value="XAO76098.1"/>
    <property type="molecule type" value="Genomic_DNA"/>
</dbReference>
<dbReference type="Gene3D" id="6.10.340.10">
    <property type="match status" value="1"/>
</dbReference>
<feature type="transmembrane region" description="Helical" evidence="8">
    <location>
        <begin position="15"/>
        <end position="37"/>
    </location>
</feature>
<keyword evidence="11" id="KW-1185">Reference proteome</keyword>
<keyword evidence="8" id="KW-0472">Membrane</keyword>
<dbReference type="InterPro" id="IPR050428">
    <property type="entry name" value="TCS_sensor_his_kinase"/>
</dbReference>
<dbReference type="RefSeq" id="WP_345767564.1">
    <property type="nucleotide sequence ID" value="NZ_CP154834.1"/>
</dbReference>
<dbReference type="SUPFAM" id="SSF47384">
    <property type="entry name" value="Homodimeric domain of signal transducing histidine kinase"/>
    <property type="match status" value="1"/>
</dbReference>
<evidence type="ECO:0000256" key="7">
    <source>
        <dbReference type="ARBA" id="ARBA00022989"/>
    </source>
</evidence>
<feature type="transmembrane region" description="Helical" evidence="8">
    <location>
        <begin position="143"/>
        <end position="166"/>
    </location>
</feature>
<protein>
    <recommendedName>
        <fullName evidence="2">histidine kinase</fullName>
        <ecNumber evidence="2">2.7.13.3</ecNumber>
    </recommendedName>
</protein>
<evidence type="ECO:0000313" key="10">
    <source>
        <dbReference type="EMBL" id="XAO76098.1"/>
    </source>
</evidence>
<sequence>MERQPLSYFYQSLRFRFGLLFNSLLFLCVSVIIYSLYKNAKTELDKSFSIQLRSSASTILQKTDIDPITLPLPKSGEFFRIVYDNKIRKTKLFDNLPKDISDKNKWRRIAVKKYPENGGIISVEYALSAEQYHAGIHKLRTLLYIYLPIAFLVAFLGGYLLSGFFLRPLRIVSNANKVDLEHITFLSEPTSRDEFYHLTDALNRMLMRIDEQAKQQAAFFTMASHELRTPISNMLTELQIFERDSLDEETKQLLDNQEQEVKRMKGLVDNFLWMSQIESGNLRVNRSETDLANLVLEVAESFRKQLLAKRQKFKIDFLPPDGQFNIMADKNQIEVIVNNLLSNAIKYGQENSVIGIEVLQKEKTVIEISNITHQAVENPENLKGRFLRDSFHKEGFGLGLWISEILSEKNNAKLSLHTFDKKFFAKLEFDGL</sequence>
<evidence type="ECO:0000256" key="8">
    <source>
        <dbReference type="SAM" id="Phobius"/>
    </source>
</evidence>
<dbReference type="CDD" id="cd00082">
    <property type="entry name" value="HisKA"/>
    <property type="match status" value="1"/>
</dbReference>
<keyword evidence="4" id="KW-0808">Transferase</keyword>
<evidence type="ECO:0000256" key="1">
    <source>
        <dbReference type="ARBA" id="ARBA00000085"/>
    </source>
</evidence>
<dbReference type="EC" id="2.7.13.3" evidence="2"/>
<evidence type="ECO:0000256" key="5">
    <source>
        <dbReference type="ARBA" id="ARBA00022692"/>
    </source>
</evidence>
<organism evidence="10 11">
    <name type="scientific">Chryseobacterium endophyticum</name>
    <dbReference type="NCBI Taxonomy" id="1854762"/>
    <lineage>
        <taxon>Bacteria</taxon>
        <taxon>Pseudomonadati</taxon>
        <taxon>Bacteroidota</taxon>
        <taxon>Flavobacteriia</taxon>
        <taxon>Flavobacteriales</taxon>
        <taxon>Weeksellaceae</taxon>
        <taxon>Chryseobacterium group</taxon>
        <taxon>Chryseobacterium</taxon>
    </lineage>
</organism>
<dbReference type="InterPro" id="IPR036097">
    <property type="entry name" value="HisK_dim/P_sf"/>
</dbReference>
<evidence type="ECO:0000259" key="9">
    <source>
        <dbReference type="PROSITE" id="PS50109"/>
    </source>
</evidence>
<keyword evidence="3" id="KW-0597">Phosphoprotein</keyword>
<evidence type="ECO:0000256" key="6">
    <source>
        <dbReference type="ARBA" id="ARBA00022777"/>
    </source>
</evidence>
<gene>
    <name evidence="10" type="ORF">AAFP95_09995</name>
</gene>
<keyword evidence="5 8" id="KW-0812">Transmembrane</keyword>
<evidence type="ECO:0000256" key="3">
    <source>
        <dbReference type="ARBA" id="ARBA00022553"/>
    </source>
</evidence>
<dbReference type="GO" id="GO:0005886">
    <property type="term" value="C:plasma membrane"/>
    <property type="evidence" value="ECO:0007669"/>
    <property type="project" value="TreeGrafter"/>
</dbReference>
<feature type="domain" description="Histidine kinase" evidence="9">
    <location>
        <begin position="222"/>
        <end position="432"/>
    </location>
</feature>
<dbReference type="Gene3D" id="3.30.565.10">
    <property type="entry name" value="Histidine kinase-like ATPase, C-terminal domain"/>
    <property type="match status" value="1"/>
</dbReference>
<dbReference type="Pfam" id="PF02518">
    <property type="entry name" value="HATPase_c"/>
    <property type="match status" value="1"/>
</dbReference>
<proteinExistence type="predicted"/>
<name>A0AAU6WV27_9FLAO</name>
<dbReference type="SMART" id="SM00388">
    <property type="entry name" value="HisKA"/>
    <property type="match status" value="1"/>
</dbReference>
<dbReference type="PANTHER" id="PTHR45436">
    <property type="entry name" value="SENSOR HISTIDINE KINASE YKOH"/>
    <property type="match status" value="1"/>
</dbReference>
<dbReference type="SMART" id="SM00387">
    <property type="entry name" value="HATPase_c"/>
    <property type="match status" value="1"/>
</dbReference>
<dbReference type="InterPro" id="IPR036890">
    <property type="entry name" value="HATPase_C_sf"/>
</dbReference>
<reference evidence="10 11" key="1">
    <citation type="submission" date="2024-04" db="EMBL/GenBank/DDBJ databases">
        <title>Genome sequencing and assembly of rice foliar adapted Chryseobacterium endophyticum OsEnb-ALM-A6.</title>
        <authorList>
            <person name="Kumar S."/>
            <person name="Javed M."/>
            <person name="Chouhan V."/>
            <person name="Charishma K."/>
            <person name="Patel A."/>
            <person name="Kumar M."/>
            <person name="Sahu K.P."/>
            <person name="Kumar A."/>
        </authorList>
    </citation>
    <scope>NUCLEOTIDE SEQUENCE [LARGE SCALE GENOMIC DNA]</scope>
    <source>
        <strain evidence="10 11">OsEnb-ALM-A6</strain>
    </source>
</reference>
<dbReference type="Pfam" id="PF00512">
    <property type="entry name" value="HisKA"/>
    <property type="match status" value="1"/>
</dbReference>
<dbReference type="Proteomes" id="UP001463665">
    <property type="component" value="Chromosome"/>
</dbReference>
<dbReference type="InterPro" id="IPR003594">
    <property type="entry name" value="HATPase_dom"/>
</dbReference>
<dbReference type="SUPFAM" id="SSF55874">
    <property type="entry name" value="ATPase domain of HSP90 chaperone/DNA topoisomerase II/histidine kinase"/>
    <property type="match status" value="1"/>
</dbReference>
<dbReference type="InterPro" id="IPR005467">
    <property type="entry name" value="His_kinase_dom"/>
</dbReference>
<comment type="catalytic activity">
    <reaction evidence="1">
        <text>ATP + protein L-histidine = ADP + protein N-phospho-L-histidine.</text>
        <dbReference type="EC" id="2.7.13.3"/>
    </reaction>
</comment>